<dbReference type="PANTHER" id="PTHR19256">
    <property type="entry name" value="T-CELL RECEPTOR GAMMA CHAIN"/>
    <property type="match status" value="1"/>
</dbReference>
<keyword evidence="4" id="KW-0472">Membrane</keyword>
<evidence type="ECO:0000313" key="7">
    <source>
        <dbReference type="EMBL" id="KAF5912286.1"/>
    </source>
</evidence>
<keyword evidence="3" id="KW-1133">Transmembrane helix</keyword>
<organism evidence="7 8">
    <name type="scientific">Diceros bicornis minor</name>
    <name type="common">South-central black rhinoceros</name>
    <dbReference type="NCBI Taxonomy" id="77932"/>
    <lineage>
        <taxon>Eukaryota</taxon>
        <taxon>Metazoa</taxon>
        <taxon>Chordata</taxon>
        <taxon>Craniata</taxon>
        <taxon>Vertebrata</taxon>
        <taxon>Euteleostomi</taxon>
        <taxon>Mammalia</taxon>
        <taxon>Eutheria</taxon>
        <taxon>Laurasiatheria</taxon>
        <taxon>Perissodactyla</taxon>
        <taxon>Rhinocerotidae</taxon>
        <taxon>Diceros</taxon>
    </lineage>
</organism>
<evidence type="ECO:0000256" key="2">
    <source>
        <dbReference type="ARBA" id="ARBA00022692"/>
    </source>
</evidence>
<dbReference type="EMBL" id="JACDTQ010003853">
    <property type="protein sequence ID" value="KAF5912286.1"/>
    <property type="molecule type" value="Genomic_DNA"/>
</dbReference>
<dbReference type="Proteomes" id="UP000551758">
    <property type="component" value="Unassembled WGS sequence"/>
</dbReference>
<dbReference type="AlphaFoldDB" id="A0A7J7EA86"/>
<dbReference type="InterPro" id="IPR036179">
    <property type="entry name" value="Ig-like_dom_sf"/>
</dbReference>
<protein>
    <recommendedName>
        <fullName evidence="9">Immunoglobulin V-set domain-containing protein</fullName>
    </recommendedName>
</protein>
<sequence>MTWALRPPGVASSFSTVNSYFSPVPSHLQGIQMAVTRQAGSSVAIPCDIKQSRDYIHWYRYQEGMAPQRLLYYEFSSSKFVVDSGFSSGKYQAYKSSGRTCTFLLQNLEESDS</sequence>
<keyword evidence="6" id="KW-0393">Immunoglobulin domain</keyword>
<proteinExistence type="predicted"/>
<evidence type="ECO:0000313" key="8">
    <source>
        <dbReference type="Proteomes" id="UP000551758"/>
    </source>
</evidence>
<evidence type="ECO:0008006" key="9">
    <source>
        <dbReference type="Google" id="ProtNLM"/>
    </source>
</evidence>
<evidence type="ECO:0000256" key="4">
    <source>
        <dbReference type="ARBA" id="ARBA00023136"/>
    </source>
</evidence>
<dbReference type="InterPro" id="IPR013783">
    <property type="entry name" value="Ig-like_fold"/>
</dbReference>
<dbReference type="InterPro" id="IPR051117">
    <property type="entry name" value="TRG_var/const_region"/>
</dbReference>
<dbReference type="GO" id="GO:0016020">
    <property type="term" value="C:membrane"/>
    <property type="evidence" value="ECO:0007669"/>
    <property type="project" value="UniProtKB-SubCell"/>
</dbReference>
<evidence type="ECO:0000256" key="3">
    <source>
        <dbReference type="ARBA" id="ARBA00022989"/>
    </source>
</evidence>
<keyword evidence="5" id="KW-0675">Receptor</keyword>
<keyword evidence="8" id="KW-1185">Reference proteome</keyword>
<dbReference type="Gene3D" id="2.60.40.10">
    <property type="entry name" value="Immunoglobulins"/>
    <property type="match status" value="1"/>
</dbReference>
<comment type="caution">
    <text evidence="7">The sequence shown here is derived from an EMBL/GenBank/DDBJ whole genome shotgun (WGS) entry which is preliminary data.</text>
</comment>
<feature type="non-terminal residue" evidence="7">
    <location>
        <position position="1"/>
    </location>
</feature>
<evidence type="ECO:0000256" key="5">
    <source>
        <dbReference type="ARBA" id="ARBA00023170"/>
    </source>
</evidence>
<name>A0A7J7EA86_DICBM</name>
<dbReference type="PANTHER" id="PTHR19256:SF65">
    <property type="entry name" value="T CELL RECEPTOR GAMMA CONSTANT 1-RELATED"/>
    <property type="match status" value="1"/>
</dbReference>
<comment type="subcellular location">
    <subcellularLocation>
        <location evidence="1">Membrane</location>
    </subcellularLocation>
</comment>
<gene>
    <name evidence="7" type="ORF">HPG69_013454</name>
</gene>
<evidence type="ECO:0000256" key="1">
    <source>
        <dbReference type="ARBA" id="ARBA00004370"/>
    </source>
</evidence>
<accession>A0A7J7EA86</accession>
<evidence type="ECO:0000256" key="6">
    <source>
        <dbReference type="ARBA" id="ARBA00023319"/>
    </source>
</evidence>
<reference evidence="7 8" key="1">
    <citation type="journal article" date="2020" name="Mol. Biol. Evol.">
        <title>Interspecific Gene Flow and the Evolution of Specialization in Black and White Rhinoceros.</title>
        <authorList>
            <person name="Moodley Y."/>
            <person name="Westbury M.V."/>
            <person name="Russo I.M."/>
            <person name="Gopalakrishnan S."/>
            <person name="Rakotoarivelo A."/>
            <person name="Olsen R.A."/>
            <person name="Prost S."/>
            <person name="Tunstall T."/>
            <person name="Ryder O.A."/>
            <person name="Dalen L."/>
            <person name="Bruford M.W."/>
        </authorList>
    </citation>
    <scope>NUCLEOTIDE SEQUENCE [LARGE SCALE GENOMIC DNA]</scope>
    <source>
        <strain evidence="7">SBR-YM</strain>
        <tissue evidence="7">Skin</tissue>
    </source>
</reference>
<dbReference type="SUPFAM" id="SSF48726">
    <property type="entry name" value="Immunoglobulin"/>
    <property type="match status" value="1"/>
</dbReference>
<keyword evidence="2" id="KW-0812">Transmembrane</keyword>